<evidence type="ECO:0000256" key="4">
    <source>
        <dbReference type="ARBA" id="ARBA00022714"/>
    </source>
</evidence>
<dbReference type="Gene3D" id="3.90.380.10">
    <property type="entry name" value="Naphthalene 1,2-dioxygenase Alpha Subunit, Chain A, domain 1"/>
    <property type="match status" value="1"/>
</dbReference>
<feature type="domain" description="Rieske" evidence="12">
    <location>
        <begin position="254"/>
        <end position="355"/>
    </location>
</feature>
<feature type="region of interest" description="Disordered" evidence="11">
    <location>
        <begin position="191"/>
        <end position="240"/>
    </location>
</feature>
<dbReference type="PROSITE" id="PS00570">
    <property type="entry name" value="RING_HYDROXYL_ALPHA"/>
    <property type="match status" value="1"/>
</dbReference>
<keyword evidence="6" id="KW-0809">Transit peptide</keyword>
<evidence type="ECO:0000256" key="7">
    <source>
        <dbReference type="ARBA" id="ARBA00023002"/>
    </source>
</evidence>
<dbReference type="EMBL" id="CAXHTA020000019">
    <property type="protein sequence ID" value="CAL5228768.1"/>
    <property type="molecule type" value="Genomic_DNA"/>
</dbReference>
<keyword evidence="8" id="KW-0408">Iron</keyword>
<evidence type="ECO:0000256" key="9">
    <source>
        <dbReference type="ARBA" id="ARBA00023014"/>
    </source>
</evidence>
<evidence type="ECO:0000313" key="14">
    <source>
        <dbReference type="Proteomes" id="UP001497392"/>
    </source>
</evidence>
<evidence type="ECO:0000256" key="11">
    <source>
        <dbReference type="SAM" id="MobiDB-lite"/>
    </source>
</evidence>
<dbReference type="InterPro" id="IPR036922">
    <property type="entry name" value="Rieske_2Fe-2S_sf"/>
</dbReference>
<dbReference type="SUPFAM" id="SSF50022">
    <property type="entry name" value="ISP domain"/>
    <property type="match status" value="1"/>
</dbReference>
<evidence type="ECO:0000256" key="5">
    <source>
        <dbReference type="ARBA" id="ARBA00022723"/>
    </source>
</evidence>
<feature type="compositionally biased region" description="Polar residues" evidence="11">
    <location>
        <begin position="26"/>
        <end position="40"/>
    </location>
</feature>
<evidence type="ECO:0000313" key="13">
    <source>
        <dbReference type="EMBL" id="CAL5228768.1"/>
    </source>
</evidence>
<keyword evidence="2" id="KW-0150">Chloroplast</keyword>
<dbReference type="InterPro" id="IPR050584">
    <property type="entry name" value="Cholesterol_7-desaturase"/>
</dbReference>
<evidence type="ECO:0000256" key="2">
    <source>
        <dbReference type="ARBA" id="ARBA00022528"/>
    </source>
</evidence>
<dbReference type="InterPro" id="IPR017941">
    <property type="entry name" value="Rieske_2Fe-2S"/>
</dbReference>
<dbReference type="PANTHER" id="PTHR21266:SF19">
    <property type="entry name" value="CHLOROPHYLLIDE A OXYGENASE, CHLOROPLASTIC"/>
    <property type="match status" value="1"/>
</dbReference>
<keyword evidence="3" id="KW-0934">Plastid</keyword>
<dbReference type="Gene3D" id="2.102.10.10">
    <property type="entry name" value="Rieske [2Fe-2S] iron-sulphur domain"/>
    <property type="match status" value="1"/>
</dbReference>
<keyword evidence="10" id="KW-0175">Coiled coil</keyword>
<evidence type="ECO:0000256" key="1">
    <source>
        <dbReference type="ARBA" id="ARBA00004229"/>
    </source>
</evidence>
<organism evidence="13 14">
    <name type="scientific">Coccomyxa viridis</name>
    <dbReference type="NCBI Taxonomy" id="1274662"/>
    <lineage>
        <taxon>Eukaryota</taxon>
        <taxon>Viridiplantae</taxon>
        <taxon>Chlorophyta</taxon>
        <taxon>core chlorophytes</taxon>
        <taxon>Trebouxiophyceae</taxon>
        <taxon>Trebouxiophyceae incertae sedis</taxon>
        <taxon>Coccomyxaceae</taxon>
        <taxon>Coccomyxa</taxon>
    </lineage>
</organism>
<feature type="coiled-coil region" evidence="10">
    <location>
        <begin position="88"/>
        <end position="122"/>
    </location>
</feature>
<keyword evidence="4" id="KW-0001">2Fe-2S</keyword>
<proteinExistence type="predicted"/>
<protein>
    <submittedName>
        <fullName evidence="13">G11957 protein</fullName>
    </submittedName>
</protein>
<reference evidence="13 14" key="1">
    <citation type="submission" date="2024-06" db="EMBL/GenBank/DDBJ databases">
        <authorList>
            <person name="Kraege A."/>
            <person name="Thomma B."/>
        </authorList>
    </citation>
    <scope>NUCLEOTIDE SEQUENCE [LARGE SCALE GENOMIC DNA]</scope>
</reference>
<evidence type="ECO:0000256" key="3">
    <source>
        <dbReference type="ARBA" id="ARBA00022640"/>
    </source>
</evidence>
<dbReference type="PROSITE" id="PS51296">
    <property type="entry name" value="RIESKE"/>
    <property type="match status" value="1"/>
</dbReference>
<accession>A0ABP1GDJ0</accession>
<keyword evidence="7" id="KW-0560">Oxidoreductase</keyword>
<dbReference type="PANTHER" id="PTHR21266">
    <property type="entry name" value="IRON-SULFUR DOMAIN CONTAINING PROTEIN"/>
    <property type="match status" value="1"/>
</dbReference>
<gene>
    <name evidence="13" type="primary">g11957</name>
    <name evidence="13" type="ORF">VP750_LOCUS10674</name>
</gene>
<dbReference type="InterPro" id="IPR013626">
    <property type="entry name" value="PaO"/>
</dbReference>
<name>A0ABP1GDJ0_9CHLO</name>
<evidence type="ECO:0000256" key="6">
    <source>
        <dbReference type="ARBA" id="ARBA00022946"/>
    </source>
</evidence>
<feature type="region of interest" description="Disordered" evidence="11">
    <location>
        <begin position="1"/>
        <end position="40"/>
    </location>
</feature>
<keyword evidence="14" id="KW-1185">Reference proteome</keyword>
<sequence length="604" mass="66145">MAQQTSKHAARGLASWGTGDLKSADISRTGSKPESLSSSATPLDVLLDDVKFLEAKTGLDLMTPLQEVKGVHDQVVAVLNPIAGEKMQEELEQRISALQSELERAHSEVHVSEERLESTIEELTRLEMAAHGFHAALSHKVEQPLQPALAAHSNSSSSSFSAVAELTQQSSAAAYSAGAAASAPAAAEASAPLSEPAFEPASSSTATLQESLQRRQHREQQPQHSGPPERQRQRSRGGALHSDLELPDELKEFWFPVAFSSQLKEDAMVTMELFGEPWVMFRDAQGLAACVKDACAHRACPLSLGSVVEGCIQCPYHGWEYDGSGNCTRMPSTAFCKGIRVSSLPVCEADGFVWVWPGQKLPDAEVPAVTQPPEGFDIHAELILEVPVEHGLLLENLLDLAHAPFTHTSTFAKGWPIPDVVKFNAQKLLGGNWEPYPIDMAFEPPCMVLSTIGLAQPGKIERGARAAGCRNHLHQLHVCLPAGPGRSRLLYRMSMDFLQWTKHVPFIQSFWAHIAKQVMGEDLVLVSGQQDRMLRGADVWGNPVAYDKLGVRYRRWRNSVTAGRHDERREIENELRPMSAGELFSIPEDGCDVEEGCKVEELES</sequence>
<evidence type="ECO:0000256" key="8">
    <source>
        <dbReference type="ARBA" id="ARBA00023004"/>
    </source>
</evidence>
<feature type="compositionally biased region" description="Low complexity" evidence="11">
    <location>
        <begin position="191"/>
        <end position="206"/>
    </location>
</feature>
<dbReference type="Pfam" id="PF08417">
    <property type="entry name" value="PaO"/>
    <property type="match status" value="1"/>
</dbReference>
<evidence type="ECO:0000256" key="10">
    <source>
        <dbReference type="SAM" id="Coils"/>
    </source>
</evidence>
<comment type="subcellular location">
    <subcellularLocation>
        <location evidence="1">Plastid</location>
        <location evidence="1">Chloroplast</location>
    </subcellularLocation>
</comment>
<keyword evidence="9" id="KW-0411">Iron-sulfur</keyword>
<keyword evidence="5" id="KW-0479">Metal-binding</keyword>
<dbReference type="Proteomes" id="UP001497392">
    <property type="component" value="Unassembled WGS sequence"/>
</dbReference>
<evidence type="ECO:0000259" key="12">
    <source>
        <dbReference type="PROSITE" id="PS51296"/>
    </source>
</evidence>
<dbReference type="InterPro" id="IPR015881">
    <property type="entry name" value="ARHD_Rieske_2Fe_2S"/>
</dbReference>
<dbReference type="Pfam" id="PF00355">
    <property type="entry name" value="Rieske"/>
    <property type="match status" value="1"/>
</dbReference>
<comment type="caution">
    <text evidence="13">The sequence shown here is derived from an EMBL/GenBank/DDBJ whole genome shotgun (WGS) entry which is preliminary data.</text>
</comment>
<dbReference type="SUPFAM" id="SSF55961">
    <property type="entry name" value="Bet v1-like"/>
    <property type="match status" value="1"/>
</dbReference>